<name>A0A0E9T0C9_ANGAN</name>
<dbReference type="AlphaFoldDB" id="A0A0E9T0C9"/>
<evidence type="ECO:0000313" key="1">
    <source>
        <dbReference type="EMBL" id="JAH47016.1"/>
    </source>
</evidence>
<reference evidence="1" key="2">
    <citation type="journal article" date="2015" name="Fish Shellfish Immunol.">
        <title>Early steps in the European eel (Anguilla anguilla)-Vibrio vulnificus interaction in the gills: Role of the RtxA13 toxin.</title>
        <authorList>
            <person name="Callol A."/>
            <person name="Pajuelo D."/>
            <person name="Ebbesson L."/>
            <person name="Teles M."/>
            <person name="MacKenzie S."/>
            <person name="Amaro C."/>
        </authorList>
    </citation>
    <scope>NUCLEOTIDE SEQUENCE</scope>
</reference>
<sequence>MNMRISNDPCLFILYNRSALNWAPILLVLQRVQLLQC</sequence>
<proteinExistence type="predicted"/>
<dbReference type="EMBL" id="GBXM01061561">
    <property type="protein sequence ID" value="JAH47016.1"/>
    <property type="molecule type" value="Transcribed_RNA"/>
</dbReference>
<protein>
    <submittedName>
        <fullName evidence="1">Uncharacterized protein</fullName>
    </submittedName>
</protein>
<accession>A0A0E9T0C9</accession>
<organism evidence="1">
    <name type="scientific">Anguilla anguilla</name>
    <name type="common">European freshwater eel</name>
    <name type="synonym">Muraena anguilla</name>
    <dbReference type="NCBI Taxonomy" id="7936"/>
    <lineage>
        <taxon>Eukaryota</taxon>
        <taxon>Metazoa</taxon>
        <taxon>Chordata</taxon>
        <taxon>Craniata</taxon>
        <taxon>Vertebrata</taxon>
        <taxon>Euteleostomi</taxon>
        <taxon>Actinopterygii</taxon>
        <taxon>Neopterygii</taxon>
        <taxon>Teleostei</taxon>
        <taxon>Anguilliformes</taxon>
        <taxon>Anguillidae</taxon>
        <taxon>Anguilla</taxon>
    </lineage>
</organism>
<reference evidence="1" key="1">
    <citation type="submission" date="2014-11" db="EMBL/GenBank/DDBJ databases">
        <authorList>
            <person name="Amaro Gonzalez C."/>
        </authorList>
    </citation>
    <scope>NUCLEOTIDE SEQUENCE</scope>
</reference>